<keyword evidence="1" id="KW-0812">Transmembrane</keyword>
<gene>
    <name evidence="2" type="ORF">CARN2_3771</name>
</gene>
<keyword evidence="1" id="KW-1133">Transmembrane helix</keyword>
<dbReference type="NCBIfam" id="NF038351">
    <property type="entry name" value="cyt_ox_assem_30"/>
    <property type="match status" value="1"/>
</dbReference>
<name>E6PTN8_9ZZZZ</name>
<keyword evidence="1" id="KW-0472">Membrane</keyword>
<feature type="transmembrane region" description="Helical" evidence="1">
    <location>
        <begin position="21"/>
        <end position="42"/>
    </location>
</feature>
<proteinExistence type="predicted"/>
<comment type="caution">
    <text evidence="2">The sequence shown here is derived from an EMBL/GenBank/DDBJ whole genome shotgun (WGS) entry which is preliminary data.</text>
</comment>
<evidence type="ECO:0000313" key="2">
    <source>
        <dbReference type="EMBL" id="CBH98295.1"/>
    </source>
</evidence>
<dbReference type="EMBL" id="CABM01000050">
    <property type="protein sequence ID" value="CBH98295.1"/>
    <property type="molecule type" value="Genomic_DNA"/>
</dbReference>
<accession>E6PTN8</accession>
<organism evidence="2">
    <name type="scientific">mine drainage metagenome</name>
    <dbReference type="NCBI Taxonomy" id="410659"/>
    <lineage>
        <taxon>unclassified sequences</taxon>
        <taxon>metagenomes</taxon>
        <taxon>ecological metagenomes</taxon>
    </lineage>
</organism>
<dbReference type="AlphaFoldDB" id="E6PTN8"/>
<evidence type="ECO:0000256" key="1">
    <source>
        <dbReference type="SAM" id="Phobius"/>
    </source>
</evidence>
<reference evidence="2" key="1">
    <citation type="submission" date="2009-10" db="EMBL/GenBank/DDBJ databases">
        <title>Diversity of trophic interactions inside an arsenic-rich microbial ecosystem.</title>
        <authorList>
            <person name="Bertin P.N."/>
            <person name="Heinrich-Salmeron A."/>
            <person name="Pelletier E."/>
            <person name="Goulhen-Chollet F."/>
            <person name="Arsene-Ploetze F."/>
            <person name="Gallien S."/>
            <person name="Calteau A."/>
            <person name="Vallenet D."/>
            <person name="Casiot C."/>
            <person name="Chane-Woon-Ming B."/>
            <person name="Giloteaux L."/>
            <person name="Barakat M."/>
            <person name="Bonnefoy V."/>
            <person name="Bruneel O."/>
            <person name="Chandler M."/>
            <person name="Cleiss J."/>
            <person name="Duran R."/>
            <person name="Elbaz-Poulichet F."/>
            <person name="Fonknechten N."/>
            <person name="Lauga B."/>
            <person name="Mornico D."/>
            <person name="Ortet P."/>
            <person name="Schaeffer C."/>
            <person name="Siguier P."/>
            <person name="Alexander Thil Smith A."/>
            <person name="Van Dorsselaer A."/>
            <person name="Weissenbach J."/>
            <person name="Medigue C."/>
            <person name="Le Paslier D."/>
        </authorList>
    </citation>
    <scope>NUCLEOTIDE SEQUENCE</scope>
</reference>
<sequence length="43" mass="5049">MRLFVGNHDMSPEKRRQNLRLALVLLSIVGVLFLGFVFKWSFL</sequence>
<dbReference type="InterPro" id="IPR047811">
    <property type="entry name" value="CytC_ox_assmbl_put"/>
</dbReference>
<protein>
    <submittedName>
        <fullName evidence="2">Uncharacterized protein</fullName>
    </submittedName>
</protein>